<dbReference type="Gene3D" id="3.40.50.300">
    <property type="entry name" value="P-loop containing nucleotide triphosphate hydrolases"/>
    <property type="match status" value="1"/>
</dbReference>
<evidence type="ECO:0000313" key="9">
    <source>
        <dbReference type="Proteomes" id="UP001085076"/>
    </source>
</evidence>
<dbReference type="PANTHER" id="PTHR37724">
    <property type="entry name" value="OS02G0564300 PROTEIN"/>
    <property type="match status" value="1"/>
</dbReference>
<feature type="region of interest" description="Disordered" evidence="6">
    <location>
        <begin position="45"/>
        <end position="78"/>
    </location>
</feature>
<organism evidence="8 9">
    <name type="scientific">Dioscorea zingiberensis</name>
    <dbReference type="NCBI Taxonomy" id="325984"/>
    <lineage>
        <taxon>Eukaryota</taxon>
        <taxon>Viridiplantae</taxon>
        <taxon>Streptophyta</taxon>
        <taxon>Embryophyta</taxon>
        <taxon>Tracheophyta</taxon>
        <taxon>Spermatophyta</taxon>
        <taxon>Magnoliopsida</taxon>
        <taxon>Liliopsida</taxon>
        <taxon>Dioscoreales</taxon>
        <taxon>Dioscoreaceae</taxon>
        <taxon>Dioscorea</taxon>
    </lineage>
</organism>
<evidence type="ECO:0000256" key="1">
    <source>
        <dbReference type="ARBA" id="ARBA00022741"/>
    </source>
</evidence>
<evidence type="ECO:0000256" key="6">
    <source>
        <dbReference type="SAM" id="MobiDB-lite"/>
    </source>
</evidence>
<feature type="region of interest" description="Disordered" evidence="6">
    <location>
        <begin position="1"/>
        <end position="33"/>
    </location>
</feature>
<keyword evidence="4" id="KW-0067">ATP-binding</keyword>
<keyword evidence="3" id="KW-0347">Helicase</keyword>
<dbReference type="GO" id="GO:0016787">
    <property type="term" value="F:hydrolase activity"/>
    <property type="evidence" value="ECO:0007669"/>
    <property type="project" value="UniProtKB-KW"/>
</dbReference>
<dbReference type="InterPro" id="IPR014014">
    <property type="entry name" value="RNA_helicase_DEAD_Q_motif"/>
</dbReference>
<dbReference type="EMBL" id="JAGGNH010000092">
    <property type="protein sequence ID" value="KAJ0960268.1"/>
    <property type="molecule type" value="Genomic_DNA"/>
</dbReference>
<evidence type="ECO:0000259" key="7">
    <source>
        <dbReference type="PROSITE" id="PS51195"/>
    </source>
</evidence>
<keyword evidence="1" id="KW-0547">Nucleotide-binding</keyword>
<gene>
    <name evidence="8" type="ORF">J5N97_001909</name>
</gene>
<dbReference type="Proteomes" id="UP001085076">
    <property type="component" value="Unassembled WGS sequence"/>
</dbReference>
<proteinExistence type="predicted"/>
<evidence type="ECO:0000256" key="2">
    <source>
        <dbReference type="ARBA" id="ARBA00022801"/>
    </source>
</evidence>
<feature type="compositionally biased region" description="Polar residues" evidence="6">
    <location>
        <begin position="103"/>
        <end position="112"/>
    </location>
</feature>
<dbReference type="GO" id="GO:0005524">
    <property type="term" value="F:ATP binding"/>
    <property type="evidence" value="ECO:0007669"/>
    <property type="project" value="UniProtKB-KW"/>
</dbReference>
<reference evidence="8 9" key="1">
    <citation type="journal article" date="2022" name="Hortic Res">
        <title>The genome of Dioscorea zingiberensis sheds light on the biosynthesis, origin and evolution of the medicinally important diosgenin saponins.</title>
        <authorList>
            <person name="Li Y."/>
            <person name="Tan C."/>
            <person name="Li Z."/>
            <person name="Guo J."/>
            <person name="Li S."/>
            <person name="Chen X."/>
            <person name="Wang C."/>
            <person name="Dai X."/>
            <person name="Yang H."/>
            <person name="Song W."/>
            <person name="Hou L."/>
            <person name="Xu J."/>
            <person name="Tong Z."/>
            <person name="Xu A."/>
            <person name="Yuan X."/>
            <person name="Wang W."/>
            <person name="Yang Q."/>
            <person name="Chen L."/>
            <person name="Sun Z."/>
            <person name="Wang K."/>
            <person name="Pan B."/>
            <person name="Chen J."/>
            <person name="Bao Y."/>
            <person name="Liu F."/>
            <person name="Qi X."/>
            <person name="Gang D.R."/>
            <person name="Wen J."/>
            <person name="Li J."/>
        </authorList>
    </citation>
    <scope>NUCLEOTIDE SEQUENCE [LARGE SCALE GENOMIC DNA]</scope>
    <source>
        <strain evidence="8">Dzin_1.0</strain>
    </source>
</reference>
<feature type="region of interest" description="Disordered" evidence="6">
    <location>
        <begin position="155"/>
        <end position="198"/>
    </location>
</feature>
<dbReference type="OrthoDB" id="1747509at2759"/>
<feature type="compositionally biased region" description="Basic and acidic residues" evidence="6">
    <location>
        <begin position="515"/>
        <end position="526"/>
    </location>
</feature>
<accession>A0A9D5BT72</accession>
<feature type="compositionally biased region" description="Acidic residues" evidence="6">
    <location>
        <begin position="166"/>
        <end position="176"/>
    </location>
</feature>
<evidence type="ECO:0000256" key="4">
    <source>
        <dbReference type="ARBA" id="ARBA00022840"/>
    </source>
</evidence>
<dbReference type="AlphaFoldDB" id="A0A9D5BT72"/>
<evidence type="ECO:0000256" key="5">
    <source>
        <dbReference type="PROSITE-ProRule" id="PRU00552"/>
    </source>
</evidence>
<evidence type="ECO:0000313" key="8">
    <source>
        <dbReference type="EMBL" id="KAJ0960268.1"/>
    </source>
</evidence>
<dbReference type="InterPro" id="IPR027417">
    <property type="entry name" value="P-loop_NTPase"/>
</dbReference>
<name>A0A9D5BT72_9LILI</name>
<evidence type="ECO:0000256" key="3">
    <source>
        <dbReference type="ARBA" id="ARBA00022806"/>
    </source>
</evidence>
<dbReference type="PROSITE" id="PS51195">
    <property type="entry name" value="Q_MOTIF"/>
    <property type="match status" value="1"/>
</dbReference>
<dbReference type="PANTHER" id="PTHR37724:SF1">
    <property type="entry name" value="OS02G0564300 PROTEIN"/>
    <property type="match status" value="1"/>
</dbReference>
<dbReference type="GO" id="GO:0003724">
    <property type="term" value="F:RNA helicase activity"/>
    <property type="evidence" value="ECO:0007669"/>
    <property type="project" value="InterPro"/>
</dbReference>
<protein>
    <recommendedName>
        <fullName evidence="7">DEAD-box RNA helicase Q domain-containing protein</fullName>
    </recommendedName>
</protein>
<keyword evidence="2" id="KW-0378">Hydrolase</keyword>
<feature type="compositionally biased region" description="Basic and acidic residues" evidence="6">
    <location>
        <begin position="187"/>
        <end position="198"/>
    </location>
</feature>
<keyword evidence="9" id="KW-1185">Reference proteome</keyword>
<feature type="compositionally biased region" description="Basic and acidic residues" evidence="6">
    <location>
        <begin position="23"/>
        <end position="33"/>
    </location>
</feature>
<comment type="caution">
    <text evidence="8">The sequence shown here is derived from an EMBL/GenBank/DDBJ whole genome shotgun (WGS) entry which is preliminary data.</text>
</comment>
<feature type="region of interest" description="Disordered" evidence="6">
    <location>
        <begin position="92"/>
        <end position="118"/>
    </location>
</feature>
<feature type="region of interest" description="Disordered" evidence="6">
    <location>
        <begin position="506"/>
        <end position="538"/>
    </location>
</feature>
<sequence length="644" mass="72294">MGGGPRTFPGGVSKWKWKRMHEKRAMDKEKRLLDQEKQLYEARLRSQIRGSLVGKPDPLSDPGPETNHSPMDPDRHIKSLADRFMKDGAEDLWNEKDGPVHEQTPQPTVGSDRQSRSIPADLRKLIPKGRNLAGNDRNLSSLGCSYVSSRSYSVQSRGRFRRNDDSSDDSDFDSDNEAMQPFWEGRNGNEKPKSERNQVESIRFDECRISPFTVKALSSAGYVRMTRVQEAAISACLEGLSQDITACFEKDHAFIDTVGLGCVETHAKDMTMGIMIPSLLAVQVKQSYLVAPHDLHFQIVHHLLKEHIWQSPDYKIEDSMTKVDSSVKEAAYHAWLGYYNSHQGNWSKAEDRRITAESKVAEAVPQKHLTESMVKKCAKTKEDCSPSKLLPNGVSDKLEGKMTIVEVDGTHSRSQMENRNIRRSQARQVAAIKSSKGMADKMQVWLQMILKNRAPQQLGDALETEVADHTLTEVNSTLQGEPLSKVKRLLEGLELQRSVDSLGSNEQTLQVATRESSRGDASRDAADMVPKATGSCSRNATAKSCSSKAIQAVDLAHEASQQFEAIQEEEAADVEQPQMSETEKAAVRIHSWTSHPFSPDTWSDSDPFFDLAYRSLTEDDLFQAYFQEKLQPDRWLGTARVWLT</sequence>
<feature type="short sequence motif" description="Q motif" evidence="5">
    <location>
        <begin position="202"/>
        <end position="230"/>
    </location>
</feature>
<feature type="domain" description="DEAD-box RNA helicase Q" evidence="7">
    <location>
        <begin position="202"/>
        <end position="230"/>
    </location>
</feature>